<comment type="caution">
    <text evidence="4">The sequence shown here is derived from an EMBL/GenBank/DDBJ whole genome shotgun (WGS) entry which is preliminary data.</text>
</comment>
<keyword evidence="2" id="KW-1133">Transmembrane helix</keyword>
<evidence type="ECO:0000313" key="5">
    <source>
        <dbReference type="Proteomes" id="UP000823632"/>
    </source>
</evidence>
<dbReference type="EMBL" id="JADIND010000068">
    <property type="protein sequence ID" value="MBO8430362.1"/>
    <property type="molecule type" value="Genomic_DNA"/>
</dbReference>
<organism evidence="4 5">
    <name type="scientific">Candidatus Scatousia excrementipullorum</name>
    <dbReference type="NCBI Taxonomy" id="2840936"/>
    <lineage>
        <taxon>Bacteria</taxon>
        <taxon>Candidatus Scatousia</taxon>
    </lineage>
</organism>
<feature type="region of interest" description="Disordered" evidence="1">
    <location>
        <begin position="197"/>
        <end position="218"/>
    </location>
</feature>
<feature type="transmembrane region" description="Helical" evidence="2">
    <location>
        <begin position="164"/>
        <end position="183"/>
    </location>
</feature>
<keyword evidence="2" id="KW-0472">Membrane</keyword>
<reference evidence="4" key="1">
    <citation type="submission" date="2020-10" db="EMBL/GenBank/DDBJ databases">
        <authorList>
            <person name="Gilroy R."/>
        </authorList>
    </citation>
    <scope>NUCLEOTIDE SEQUENCE</scope>
    <source>
        <strain evidence="4">10192</strain>
    </source>
</reference>
<name>A0A9D9DNI0_9BACT</name>
<gene>
    <name evidence="4" type="ORF">IAC76_03155</name>
</gene>
<sequence>MNYIFYFLIVISIIAGAINGRLTDVVNAILSGAELSVKVAFSLIGIMAFWLGMMKIAKQCGLIEIIAKLIKPVTKRLFNEIPEDSPAIGDIAMSFSANAFGLTNAATPIGIKAMEELQKHNKDKTSASNAMCMFLAMNTAGFQLVPATVIAILIGIGYKNPTSIIAPTLLVTTISFISAIFLAKIFQKFWKAQSNTAPHQKTVKPEHGDLNTHKEGNN</sequence>
<feature type="domain" description="Nucleoside transporter/FeoB GTPase Gate" evidence="3">
    <location>
        <begin position="41"/>
        <end position="151"/>
    </location>
</feature>
<feature type="transmembrane region" description="Helical" evidence="2">
    <location>
        <begin position="35"/>
        <end position="53"/>
    </location>
</feature>
<evidence type="ECO:0000256" key="1">
    <source>
        <dbReference type="SAM" id="MobiDB-lite"/>
    </source>
</evidence>
<dbReference type="Pfam" id="PF07670">
    <property type="entry name" value="Gate"/>
    <property type="match status" value="1"/>
</dbReference>
<evidence type="ECO:0000256" key="2">
    <source>
        <dbReference type="SAM" id="Phobius"/>
    </source>
</evidence>
<dbReference type="Proteomes" id="UP000823632">
    <property type="component" value="Unassembled WGS sequence"/>
</dbReference>
<feature type="transmembrane region" description="Helical" evidence="2">
    <location>
        <begin position="132"/>
        <end position="158"/>
    </location>
</feature>
<evidence type="ECO:0000259" key="3">
    <source>
        <dbReference type="Pfam" id="PF07670"/>
    </source>
</evidence>
<evidence type="ECO:0000313" key="4">
    <source>
        <dbReference type="EMBL" id="MBO8430362.1"/>
    </source>
</evidence>
<keyword evidence="2" id="KW-0812">Transmembrane</keyword>
<proteinExistence type="predicted"/>
<reference evidence="4" key="2">
    <citation type="journal article" date="2021" name="PeerJ">
        <title>Extensive microbial diversity within the chicken gut microbiome revealed by metagenomics and culture.</title>
        <authorList>
            <person name="Gilroy R."/>
            <person name="Ravi A."/>
            <person name="Getino M."/>
            <person name="Pursley I."/>
            <person name="Horton D.L."/>
            <person name="Alikhan N.F."/>
            <person name="Baker D."/>
            <person name="Gharbi K."/>
            <person name="Hall N."/>
            <person name="Watson M."/>
            <person name="Adriaenssens E.M."/>
            <person name="Foster-Nyarko E."/>
            <person name="Jarju S."/>
            <person name="Secka A."/>
            <person name="Antonio M."/>
            <person name="Oren A."/>
            <person name="Chaudhuri R.R."/>
            <person name="La Ragione R."/>
            <person name="Hildebrand F."/>
            <person name="Pallen M.J."/>
        </authorList>
    </citation>
    <scope>NUCLEOTIDE SEQUENCE</scope>
    <source>
        <strain evidence="4">10192</strain>
    </source>
</reference>
<protein>
    <recommendedName>
        <fullName evidence="3">Nucleoside transporter/FeoB GTPase Gate domain-containing protein</fullName>
    </recommendedName>
</protein>
<feature type="compositionally biased region" description="Basic and acidic residues" evidence="1">
    <location>
        <begin position="203"/>
        <end position="218"/>
    </location>
</feature>
<accession>A0A9D9DNI0</accession>
<dbReference type="AlphaFoldDB" id="A0A9D9DNI0"/>
<feature type="transmembrane region" description="Helical" evidence="2">
    <location>
        <begin position="5"/>
        <end position="23"/>
    </location>
</feature>
<dbReference type="InterPro" id="IPR011642">
    <property type="entry name" value="Gate_dom"/>
</dbReference>